<keyword evidence="1" id="KW-0472">Membrane</keyword>
<name>A0ABP1CMT4_9APHY</name>
<dbReference type="Proteomes" id="UP001497453">
    <property type="component" value="Chromosome 1"/>
</dbReference>
<feature type="transmembrane region" description="Helical" evidence="1">
    <location>
        <begin position="12"/>
        <end position="31"/>
    </location>
</feature>
<gene>
    <name evidence="2" type="ORF">GFSPODELE1_LOCUS980</name>
</gene>
<protein>
    <submittedName>
        <fullName evidence="2">Uncharacterized protein</fullName>
    </submittedName>
</protein>
<organism evidence="2 3">
    <name type="scientific">Somion occarium</name>
    <dbReference type="NCBI Taxonomy" id="3059160"/>
    <lineage>
        <taxon>Eukaryota</taxon>
        <taxon>Fungi</taxon>
        <taxon>Dikarya</taxon>
        <taxon>Basidiomycota</taxon>
        <taxon>Agaricomycotina</taxon>
        <taxon>Agaricomycetes</taxon>
        <taxon>Polyporales</taxon>
        <taxon>Cerrenaceae</taxon>
        <taxon>Somion</taxon>
    </lineage>
</organism>
<keyword evidence="1" id="KW-1133">Transmembrane helix</keyword>
<evidence type="ECO:0000313" key="2">
    <source>
        <dbReference type="EMBL" id="CAL1695977.1"/>
    </source>
</evidence>
<accession>A0ABP1CMT4</accession>
<evidence type="ECO:0000313" key="3">
    <source>
        <dbReference type="Proteomes" id="UP001497453"/>
    </source>
</evidence>
<feature type="transmembrane region" description="Helical" evidence="1">
    <location>
        <begin position="52"/>
        <end position="71"/>
    </location>
</feature>
<sequence length="83" mass="9546">MDLDYRLATSFAFLSSHVQYIIHFLLSHVVIARVRRTMLPRIRTFLPSVRHFIVISLLLAFCLLLASRHVFAAPQSGPRAIKE</sequence>
<evidence type="ECO:0000256" key="1">
    <source>
        <dbReference type="SAM" id="Phobius"/>
    </source>
</evidence>
<dbReference type="EMBL" id="OZ037944">
    <property type="protein sequence ID" value="CAL1695977.1"/>
    <property type="molecule type" value="Genomic_DNA"/>
</dbReference>
<reference evidence="3" key="1">
    <citation type="submission" date="2024-04" db="EMBL/GenBank/DDBJ databases">
        <authorList>
            <person name="Shaw F."/>
            <person name="Minotto A."/>
        </authorList>
    </citation>
    <scope>NUCLEOTIDE SEQUENCE [LARGE SCALE GENOMIC DNA]</scope>
</reference>
<keyword evidence="1" id="KW-0812">Transmembrane</keyword>
<keyword evidence="3" id="KW-1185">Reference proteome</keyword>
<proteinExistence type="predicted"/>